<dbReference type="STRING" id="6573.A0A210QWB9"/>
<gene>
    <name evidence="12" type="ORF">KP79_PYT24074</name>
</gene>
<evidence type="ECO:0000256" key="9">
    <source>
        <dbReference type="ARBA" id="ARBA00023136"/>
    </source>
</evidence>
<comment type="similarity">
    <text evidence="2">Belongs to the UQCRB/QCR7 family.</text>
</comment>
<evidence type="ECO:0000256" key="10">
    <source>
        <dbReference type="ARBA" id="ARBA00031021"/>
    </source>
</evidence>
<dbReference type="Proteomes" id="UP000242188">
    <property type="component" value="Unassembled WGS sequence"/>
</dbReference>
<dbReference type="SUPFAM" id="SSF81524">
    <property type="entry name" value="14 kDa protein of cytochrome bc1 complex (Ubiquinol-cytochrome c reductase)"/>
    <property type="match status" value="1"/>
</dbReference>
<evidence type="ECO:0000256" key="4">
    <source>
        <dbReference type="ARBA" id="ARBA00022448"/>
    </source>
</evidence>
<keyword evidence="13" id="KW-1185">Reference proteome</keyword>
<dbReference type="OrthoDB" id="425749at2759"/>
<dbReference type="Gene3D" id="1.10.1090.10">
    <property type="entry name" value="Cytochrome b-c1 complex subunit 7"/>
    <property type="match status" value="1"/>
</dbReference>
<sequence length="171" mass="19566">MSAGTVSRVTSSALKPSKIKSTLETTKNVLVRVLEPPNMLKKIYFKFTYYPKLGLNTDDCLKRNYYAKGVLNEAVQRLPTRVQEERQFRISRAVMHSGNKTIPKKGDTVRFGRELKYMDEAMSSVIRDIEIRKYWDLNGEQPPESVTVSPGQYREGLQAIINNMTQATETK</sequence>
<evidence type="ECO:0000256" key="1">
    <source>
        <dbReference type="ARBA" id="ARBA00004443"/>
    </source>
</evidence>
<evidence type="ECO:0000313" key="13">
    <source>
        <dbReference type="Proteomes" id="UP000242188"/>
    </source>
</evidence>
<dbReference type="GO" id="GO:0045275">
    <property type="term" value="C:respiratory chain complex III"/>
    <property type="evidence" value="ECO:0007669"/>
    <property type="project" value="InterPro"/>
</dbReference>
<proteinExistence type="inferred from homology"/>
<keyword evidence="8" id="KW-0496">Mitochondrion</keyword>
<dbReference type="InterPro" id="IPR036544">
    <property type="entry name" value="QCR7_sf"/>
</dbReference>
<accession>A0A210QWB9</accession>
<evidence type="ECO:0000256" key="2">
    <source>
        <dbReference type="ARBA" id="ARBA00008554"/>
    </source>
</evidence>
<dbReference type="Pfam" id="PF02271">
    <property type="entry name" value="UCR_14kD"/>
    <property type="match status" value="1"/>
</dbReference>
<keyword evidence="6" id="KW-0999">Mitochondrion inner membrane</keyword>
<keyword evidence="9" id="KW-0472">Membrane</keyword>
<dbReference type="AlphaFoldDB" id="A0A210QWB9"/>
<evidence type="ECO:0000256" key="6">
    <source>
        <dbReference type="ARBA" id="ARBA00022792"/>
    </source>
</evidence>
<reference evidence="12 13" key="1">
    <citation type="journal article" date="2017" name="Nat. Ecol. Evol.">
        <title>Scallop genome provides insights into evolution of bilaterian karyotype and development.</title>
        <authorList>
            <person name="Wang S."/>
            <person name="Zhang J."/>
            <person name="Jiao W."/>
            <person name="Li J."/>
            <person name="Xun X."/>
            <person name="Sun Y."/>
            <person name="Guo X."/>
            <person name="Huan P."/>
            <person name="Dong B."/>
            <person name="Zhang L."/>
            <person name="Hu X."/>
            <person name="Sun X."/>
            <person name="Wang J."/>
            <person name="Zhao C."/>
            <person name="Wang Y."/>
            <person name="Wang D."/>
            <person name="Huang X."/>
            <person name="Wang R."/>
            <person name="Lv J."/>
            <person name="Li Y."/>
            <person name="Zhang Z."/>
            <person name="Liu B."/>
            <person name="Lu W."/>
            <person name="Hui Y."/>
            <person name="Liang J."/>
            <person name="Zhou Z."/>
            <person name="Hou R."/>
            <person name="Li X."/>
            <person name="Liu Y."/>
            <person name="Li H."/>
            <person name="Ning X."/>
            <person name="Lin Y."/>
            <person name="Zhao L."/>
            <person name="Xing Q."/>
            <person name="Dou J."/>
            <person name="Li Y."/>
            <person name="Mao J."/>
            <person name="Guo H."/>
            <person name="Dou H."/>
            <person name="Li T."/>
            <person name="Mu C."/>
            <person name="Jiang W."/>
            <person name="Fu Q."/>
            <person name="Fu X."/>
            <person name="Miao Y."/>
            <person name="Liu J."/>
            <person name="Yu Q."/>
            <person name="Li R."/>
            <person name="Liao H."/>
            <person name="Li X."/>
            <person name="Kong Y."/>
            <person name="Jiang Z."/>
            <person name="Chourrout D."/>
            <person name="Li R."/>
            <person name="Bao Z."/>
        </authorList>
    </citation>
    <scope>NUCLEOTIDE SEQUENCE [LARGE SCALE GENOMIC DNA]</scope>
    <source>
        <strain evidence="12 13">PY_sf001</strain>
    </source>
</reference>
<comment type="caution">
    <text evidence="12">The sequence shown here is derived from an EMBL/GenBank/DDBJ whole genome shotgun (WGS) entry which is preliminary data.</text>
</comment>
<dbReference type="EMBL" id="NEDP02001523">
    <property type="protein sequence ID" value="OWF53068.1"/>
    <property type="molecule type" value="Genomic_DNA"/>
</dbReference>
<protein>
    <recommendedName>
        <fullName evidence="3">Cytochrome b-c1 complex subunit 7</fullName>
    </recommendedName>
    <alternativeName>
        <fullName evidence="10">Complex III subunit VII</fullName>
    </alternativeName>
    <alternativeName>
        <fullName evidence="11">Ubiquinol-cytochrome c reductase complex 14 kDa protein</fullName>
    </alternativeName>
</protein>
<evidence type="ECO:0000256" key="11">
    <source>
        <dbReference type="ARBA" id="ARBA00032927"/>
    </source>
</evidence>
<evidence type="ECO:0000256" key="8">
    <source>
        <dbReference type="ARBA" id="ARBA00023128"/>
    </source>
</evidence>
<comment type="subcellular location">
    <subcellularLocation>
        <location evidence="1">Mitochondrion inner membrane</location>
        <topology evidence="1">Peripheral membrane protein</topology>
        <orientation evidence="1">Matrix side</orientation>
    </subcellularLocation>
</comment>
<evidence type="ECO:0000256" key="3">
    <source>
        <dbReference type="ARBA" id="ARBA00016323"/>
    </source>
</evidence>
<organism evidence="12 13">
    <name type="scientific">Mizuhopecten yessoensis</name>
    <name type="common">Japanese scallop</name>
    <name type="synonym">Patinopecten yessoensis</name>
    <dbReference type="NCBI Taxonomy" id="6573"/>
    <lineage>
        <taxon>Eukaryota</taxon>
        <taxon>Metazoa</taxon>
        <taxon>Spiralia</taxon>
        <taxon>Lophotrochozoa</taxon>
        <taxon>Mollusca</taxon>
        <taxon>Bivalvia</taxon>
        <taxon>Autobranchia</taxon>
        <taxon>Pteriomorphia</taxon>
        <taxon>Pectinida</taxon>
        <taxon>Pectinoidea</taxon>
        <taxon>Pectinidae</taxon>
        <taxon>Mizuhopecten</taxon>
    </lineage>
</organism>
<dbReference type="InterPro" id="IPR003197">
    <property type="entry name" value="QCR7"/>
</dbReference>
<dbReference type="GO" id="GO:0006122">
    <property type="term" value="P:mitochondrial electron transport, ubiquinol to cytochrome c"/>
    <property type="evidence" value="ECO:0007669"/>
    <property type="project" value="InterPro"/>
</dbReference>
<evidence type="ECO:0000256" key="5">
    <source>
        <dbReference type="ARBA" id="ARBA00022660"/>
    </source>
</evidence>
<dbReference type="GO" id="GO:0005743">
    <property type="term" value="C:mitochondrial inner membrane"/>
    <property type="evidence" value="ECO:0007669"/>
    <property type="project" value="UniProtKB-SubCell"/>
</dbReference>
<evidence type="ECO:0000256" key="7">
    <source>
        <dbReference type="ARBA" id="ARBA00022982"/>
    </source>
</evidence>
<keyword evidence="4" id="KW-0813">Transport</keyword>
<keyword evidence="7" id="KW-0249">Electron transport</keyword>
<keyword evidence="5" id="KW-0679">Respiratory chain</keyword>
<evidence type="ECO:0000313" key="12">
    <source>
        <dbReference type="EMBL" id="OWF53068.1"/>
    </source>
</evidence>
<name>A0A210QWB9_MIZYE</name>